<dbReference type="GO" id="GO:0003723">
    <property type="term" value="F:RNA binding"/>
    <property type="evidence" value="ECO:0007669"/>
    <property type="project" value="UniProtKB-KW"/>
</dbReference>
<dbReference type="KEGG" id="dfa:DFA_08904"/>
<dbReference type="Gene3D" id="3.30.70.330">
    <property type="match status" value="1"/>
</dbReference>
<feature type="compositionally biased region" description="Acidic residues" evidence="5">
    <location>
        <begin position="30"/>
        <end position="80"/>
    </location>
</feature>
<dbReference type="GO" id="GO:0005730">
    <property type="term" value="C:nucleolus"/>
    <property type="evidence" value="ECO:0007669"/>
    <property type="project" value="UniProtKB-SubCell"/>
</dbReference>
<evidence type="ECO:0000256" key="1">
    <source>
        <dbReference type="ARBA" id="ARBA00004604"/>
    </source>
</evidence>
<dbReference type="PANTHER" id="PTHR12311:SF7">
    <property type="entry name" value="ACTIVATOR OF BASAL TRANSCRIPTION 1"/>
    <property type="match status" value="1"/>
</dbReference>
<dbReference type="GO" id="GO:0000472">
    <property type="term" value="P:endonucleolytic cleavage to generate mature 5'-end of SSU-rRNA from (SSU-rRNA, 5.8S rRNA, LSU-rRNA)"/>
    <property type="evidence" value="ECO:0007669"/>
    <property type="project" value="TreeGrafter"/>
</dbReference>
<dbReference type="GeneID" id="14869594"/>
<evidence type="ECO:0000256" key="4">
    <source>
        <dbReference type="ARBA" id="ARBA00023242"/>
    </source>
</evidence>
<dbReference type="STRING" id="1054147.F4Q4V7"/>
<dbReference type="OMA" id="TRKHNDF"/>
<protein>
    <submittedName>
        <fullName evidence="6">RNA-binding region RNP-1 domain-containing protein</fullName>
    </submittedName>
</protein>
<feature type="compositionally biased region" description="Polar residues" evidence="5">
    <location>
        <begin position="1"/>
        <end position="17"/>
    </location>
</feature>
<dbReference type="RefSeq" id="XP_004356387.1">
    <property type="nucleotide sequence ID" value="XM_004356334.1"/>
</dbReference>
<dbReference type="Proteomes" id="UP000007797">
    <property type="component" value="Unassembled WGS sequence"/>
</dbReference>
<comment type="similarity">
    <text evidence="2">Belongs to the ESF2/ABP1 family.</text>
</comment>
<evidence type="ECO:0000256" key="3">
    <source>
        <dbReference type="ARBA" id="ARBA00022884"/>
    </source>
</evidence>
<dbReference type="InterPro" id="IPR034353">
    <property type="entry name" value="ABT1/ESF2_RRM"/>
</dbReference>
<keyword evidence="3" id="KW-0694">RNA-binding</keyword>
<feature type="region of interest" description="Disordered" evidence="5">
    <location>
        <begin position="1"/>
        <end position="90"/>
    </location>
</feature>
<dbReference type="SUPFAM" id="SSF54928">
    <property type="entry name" value="RNA-binding domain, RBD"/>
    <property type="match status" value="1"/>
</dbReference>
<dbReference type="EMBL" id="GL883021">
    <property type="protein sequence ID" value="EGG17903.1"/>
    <property type="molecule type" value="Genomic_DNA"/>
</dbReference>
<evidence type="ECO:0000313" key="6">
    <source>
        <dbReference type="EMBL" id="EGG17903.1"/>
    </source>
</evidence>
<keyword evidence="4" id="KW-0539">Nucleus</keyword>
<evidence type="ECO:0000313" key="7">
    <source>
        <dbReference type="Proteomes" id="UP000007797"/>
    </source>
</evidence>
<dbReference type="PANTHER" id="PTHR12311">
    <property type="entry name" value="ACTIVATOR OF BASAL TRANSCRIPTION 1"/>
    <property type="match status" value="1"/>
</dbReference>
<accession>F4Q4V7</accession>
<evidence type="ECO:0000256" key="5">
    <source>
        <dbReference type="SAM" id="MobiDB-lite"/>
    </source>
</evidence>
<dbReference type="CDD" id="cd12263">
    <property type="entry name" value="RRM_ABT1_like"/>
    <property type="match status" value="1"/>
</dbReference>
<gene>
    <name evidence="6" type="primary">esf2</name>
    <name evidence="6" type="ORF">DFA_08904</name>
</gene>
<sequence length="288" mass="34176">MKLATKKNSVQTKQQIPPTKKIDNKRKQIEEEEEVEVEEFEDEEEDIDQDDIEEEDEDDIEEDDGVEEGDGEEGDEDNTEEMERVTGMKKQNKVSYVLKQMTTEKMVEVQKKNENKGIVYVSTIPAGMTANKLKQLLMKEGMVSRMHLVKADVERKHRRNNMFKEGWIEFNDKRRARHIATVLNNCPMGGKNRDKHRDCLWNLRYLPKFKWHHLMDRLVQKKLERDQRLLHDMAAMRKENAKFLEQVQYSKYAMPKLEKKVAKSGEDKVLRTFKQRKTHELQNSVHDD</sequence>
<dbReference type="InterPro" id="IPR012677">
    <property type="entry name" value="Nucleotide-bd_a/b_plait_sf"/>
</dbReference>
<dbReference type="GO" id="GO:0000480">
    <property type="term" value="P:endonucleolytic cleavage in 5'-ETS of tricistronic rRNA transcript (SSU-rRNA, 5.8S rRNA, LSU-rRNA)"/>
    <property type="evidence" value="ECO:0007669"/>
    <property type="project" value="TreeGrafter"/>
</dbReference>
<feature type="compositionally biased region" description="Basic and acidic residues" evidence="5">
    <location>
        <begin position="20"/>
        <end position="29"/>
    </location>
</feature>
<reference evidence="7" key="1">
    <citation type="journal article" date="2011" name="Genome Res.">
        <title>Phylogeny-wide analysis of social amoeba genomes highlights ancient origins for complex intercellular communication.</title>
        <authorList>
            <person name="Heidel A.J."/>
            <person name="Lawal H.M."/>
            <person name="Felder M."/>
            <person name="Schilde C."/>
            <person name="Helps N.R."/>
            <person name="Tunggal B."/>
            <person name="Rivero F."/>
            <person name="John U."/>
            <person name="Schleicher M."/>
            <person name="Eichinger L."/>
            <person name="Platzer M."/>
            <person name="Noegel A.A."/>
            <person name="Schaap P."/>
            <person name="Gloeckner G."/>
        </authorList>
    </citation>
    <scope>NUCLEOTIDE SEQUENCE [LARGE SCALE GENOMIC DNA]</scope>
    <source>
        <strain evidence="7">SH3</strain>
    </source>
</reference>
<organism evidence="6 7">
    <name type="scientific">Cavenderia fasciculata</name>
    <name type="common">Slime mold</name>
    <name type="synonym">Dictyostelium fasciculatum</name>
    <dbReference type="NCBI Taxonomy" id="261658"/>
    <lineage>
        <taxon>Eukaryota</taxon>
        <taxon>Amoebozoa</taxon>
        <taxon>Evosea</taxon>
        <taxon>Eumycetozoa</taxon>
        <taxon>Dictyostelia</taxon>
        <taxon>Acytosteliales</taxon>
        <taxon>Cavenderiaceae</taxon>
        <taxon>Cavenderia</taxon>
    </lineage>
</organism>
<dbReference type="AlphaFoldDB" id="F4Q4V7"/>
<dbReference type="OrthoDB" id="287393at2759"/>
<keyword evidence="7" id="KW-1185">Reference proteome</keyword>
<dbReference type="InterPro" id="IPR035979">
    <property type="entry name" value="RBD_domain_sf"/>
</dbReference>
<dbReference type="InterPro" id="IPR039119">
    <property type="entry name" value="ABT1/Esf2"/>
</dbReference>
<comment type="subcellular location">
    <subcellularLocation>
        <location evidence="1">Nucleus</location>
        <location evidence="1">Nucleolus</location>
    </subcellularLocation>
</comment>
<name>F4Q4V7_CACFS</name>
<evidence type="ECO:0000256" key="2">
    <source>
        <dbReference type="ARBA" id="ARBA00005819"/>
    </source>
</evidence>
<dbReference type="GO" id="GO:0034462">
    <property type="term" value="P:small-subunit processome assembly"/>
    <property type="evidence" value="ECO:0007669"/>
    <property type="project" value="TreeGrafter"/>
</dbReference>
<proteinExistence type="inferred from homology"/>
<dbReference type="GO" id="GO:0000447">
    <property type="term" value="P:endonucleolytic cleavage in ITS1 to separate SSU-rRNA from 5.8S rRNA and LSU-rRNA from tricistronic rRNA transcript (SSU-rRNA, 5.8S rRNA, LSU-rRNA)"/>
    <property type="evidence" value="ECO:0007669"/>
    <property type="project" value="TreeGrafter"/>
</dbReference>